<evidence type="ECO:0000256" key="4">
    <source>
        <dbReference type="ARBA" id="ARBA00023136"/>
    </source>
</evidence>
<name>A0A3N2PYN4_SODAK</name>
<evidence type="ECO:0000256" key="1">
    <source>
        <dbReference type="ARBA" id="ARBA00004370"/>
    </source>
</evidence>
<reference evidence="7 8" key="1">
    <citation type="journal article" date="2018" name="Mol. Ecol.">
        <title>The obligate alkalophilic soda-lake fungus Sodiomyces alkalinus has shifted to a protein diet.</title>
        <authorList>
            <person name="Grum-Grzhimaylo A.A."/>
            <person name="Falkoski D.L."/>
            <person name="van den Heuvel J."/>
            <person name="Valero-Jimenez C.A."/>
            <person name="Min B."/>
            <person name="Choi I.G."/>
            <person name="Lipzen A."/>
            <person name="Daum C.G."/>
            <person name="Aanen D.K."/>
            <person name="Tsang A."/>
            <person name="Henrissat B."/>
            <person name="Bilanenko E.N."/>
            <person name="de Vries R.P."/>
            <person name="van Kan J.A.L."/>
            <person name="Grigoriev I.V."/>
            <person name="Debets A.J.M."/>
        </authorList>
    </citation>
    <scope>NUCLEOTIDE SEQUENCE [LARGE SCALE GENOMIC DNA]</scope>
    <source>
        <strain evidence="7 8">F11</strain>
    </source>
</reference>
<dbReference type="OrthoDB" id="25503at2759"/>
<dbReference type="RefSeq" id="XP_028467344.1">
    <property type="nucleotide sequence ID" value="XM_028607919.1"/>
</dbReference>
<gene>
    <name evidence="7" type="ORF">SODALDRAFT_273788</name>
</gene>
<feature type="region of interest" description="Disordered" evidence="5">
    <location>
        <begin position="1"/>
        <end position="62"/>
    </location>
</feature>
<evidence type="ECO:0000313" key="7">
    <source>
        <dbReference type="EMBL" id="ROT39538.1"/>
    </source>
</evidence>
<evidence type="ECO:0000256" key="3">
    <source>
        <dbReference type="ARBA" id="ARBA00022989"/>
    </source>
</evidence>
<dbReference type="InterPro" id="IPR035780">
    <property type="entry name" value="SPRY_Ssh4-like"/>
</dbReference>
<dbReference type="Proteomes" id="UP000272025">
    <property type="component" value="Unassembled WGS sequence"/>
</dbReference>
<dbReference type="InterPro" id="IPR043136">
    <property type="entry name" value="B30.2/SPRY_sf"/>
</dbReference>
<evidence type="ECO:0000259" key="6">
    <source>
        <dbReference type="Pfam" id="PF00622"/>
    </source>
</evidence>
<dbReference type="GO" id="GO:0016020">
    <property type="term" value="C:membrane"/>
    <property type="evidence" value="ECO:0007669"/>
    <property type="project" value="UniProtKB-SubCell"/>
</dbReference>
<dbReference type="GeneID" id="39576397"/>
<dbReference type="InterPro" id="IPR050618">
    <property type="entry name" value="Ubq-SigPath_Reg"/>
</dbReference>
<evidence type="ECO:0000256" key="2">
    <source>
        <dbReference type="ARBA" id="ARBA00022692"/>
    </source>
</evidence>
<keyword evidence="8" id="KW-1185">Reference proteome</keyword>
<accession>A0A3N2PYN4</accession>
<dbReference type="CDD" id="cd12910">
    <property type="entry name" value="SPRY_SSH4_like"/>
    <property type="match status" value="1"/>
</dbReference>
<sequence>MSGDYGPPPGPPPTSAAPGKEQQHKWQVAVPDTALFPPPPAFFSGYDRSPANNASEEDAEAGEAWCEQYPLLPPQPLPVQALQAQAAHEISLLLPQGFRGTLAASAPGVWEGRTDVMARDSCVIGYPPMYSAATQSPLVTGRAFKMYYEVHIRKDSRRDEVDLGLGFTALPYPNFRMPGWHRGSLAVHGDDGRKYINDRWGGKDFTEPFVVGQTVGIGMSLAPRGDGTINVDIWFTRDGKLVGGWNLHEESDAEQDLPVTGLEGLHDLSCAIGMFDQNSFEVIFDPKKWKYQDSF</sequence>
<organism evidence="7 8">
    <name type="scientific">Sodiomyces alkalinus (strain CBS 110278 / VKM F-3762 / F11)</name>
    <name type="common">Alkaliphilic filamentous fungus</name>
    <dbReference type="NCBI Taxonomy" id="1314773"/>
    <lineage>
        <taxon>Eukaryota</taxon>
        <taxon>Fungi</taxon>
        <taxon>Dikarya</taxon>
        <taxon>Ascomycota</taxon>
        <taxon>Pezizomycotina</taxon>
        <taxon>Sordariomycetes</taxon>
        <taxon>Hypocreomycetidae</taxon>
        <taxon>Glomerellales</taxon>
        <taxon>Plectosphaerellaceae</taxon>
        <taxon>Sodiomyces</taxon>
    </lineage>
</organism>
<dbReference type="InterPro" id="IPR013320">
    <property type="entry name" value="ConA-like_dom_sf"/>
</dbReference>
<keyword evidence="2" id="KW-0812">Transmembrane</keyword>
<dbReference type="PANTHER" id="PTHR12864">
    <property type="entry name" value="RAN BINDING PROTEIN 9-RELATED"/>
    <property type="match status" value="1"/>
</dbReference>
<proteinExistence type="predicted"/>
<dbReference type="Gene3D" id="2.60.120.920">
    <property type="match status" value="1"/>
</dbReference>
<dbReference type="InterPro" id="IPR003877">
    <property type="entry name" value="SPRY_dom"/>
</dbReference>
<protein>
    <recommendedName>
        <fullName evidence="6">SPRY domain-containing protein</fullName>
    </recommendedName>
</protein>
<feature type="domain" description="SPRY" evidence="6">
    <location>
        <begin position="145"/>
        <end position="239"/>
    </location>
</feature>
<keyword evidence="4" id="KW-0472">Membrane</keyword>
<feature type="compositionally biased region" description="Pro residues" evidence="5">
    <location>
        <begin position="1"/>
        <end position="15"/>
    </location>
</feature>
<evidence type="ECO:0000256" key="5">
    <source>
        <dbReference type="SAM" id="MobiDB-lite"/>
    </source>
</evidence>
<comment type="subcellular location">
    <subcellularLocation>
        <location evidence="1">Membrane</location>
    </subcellularLocation>
</comment>
<keyword evidence="3" id="KW-1133">Transmembrane helix</keyword>
<dbReference type="Pfam" id="PF00622">
    <property type="entry name" value="SPRY"/>
    <property type="match status" value="1"/>
</dbReference>
<dbReference type="SUPFAM" id="SSF49899">
    <property type="entry name" value="Concanavalin A-like lectins/glucanases"/>
    <property type="match status" value="1"/>
</dbReference>
<dbReference type="STRING" id="1314773.A0A3N2PYN4"/>
<dbReference type="AlphaFoldDB" id="A0A3N2PYN4"/>
<evidence type="ECO:0000313" key="8">
    <source>
        <dbReference type="Proteomes" id="UP000272025"/>
    </source>
</evidence>
<dbReference type="EMBL" id="ML119053">
    <property type="protein sequence ID" value="ROT39538.1"/>
    <property type="molecule type" value="Genomic_DNA"/>
</dbReference>